<dbReference type="NCBIfam" id="TIGR01845">
    <property type="entry name" value="outer_NodT"/>
    <property type="match status" value="1"/>
</dbReference>
<dbReference type="RefSeq" id="WP_173577659.1">
    <property type="nucleotide sequence ID" value="NZ_WOSW01000021.1"/>
</dbReference>
<dbReference type="Proteomes" id="UP000615326">
    <property type="component" value="Unassembled WGS sequence"/>
</dbReference>
<evidence type="ECO:0000313" key="5">
    <source>
        <dbReference type="Proteomes" id="UP000615326"/>
    </source>
</evidence>
<feature type="compositionally biased region" description="Polar residues" evidence="3">
    <location>
        <begin position="12"/>
        <end position="27"/>
    </location>
</feature>
<dbReference type="PANTHER" id="PTHR30203">
    <property type="entry name" value="OUTER MEMBRANE CATION EFFLUX PROTEIN"/>
    <property type="match status" value="1"/>
</dbReference>
<feature type="region of interest" description="Disordered" evidence="3">
    <location>
        <begin position="528"/>
        <end position="557"/>
    </location>
</feature>
<proteinExistence type="inferred from homology"/>
<reference evidence="4 5" key="1">
    <citation type="journal article" date="2020" name="Int. J. Syst. Evol. Microbiol.">
        <title>Novel acetic acid bacteria from cider fermentations: Acetobacter conturbans sp. nov. and Acetobacter fallax sp. nov.</title>
        <authorList>
            <person name="Sombolestani A.S."/>
            <person name="Cleenwerck I."/>
            <person name="Cnockaert M."/>
            <person name="Borremans W."/>
            <person name="Wieme A.D."/>
            <person name="De Vuyst L."/>
            <person name="Vandamme P."/>
        </authorList>
    </citation>
    <scope>NUCLEOTIDE SEQUENCE [LARGE SCALE GENOMIC DNA]</scope>
    <source>
        <strain evidence="4 5">LMG 1637</strain>
    </source>
</reference>
<dbReference type="InterPro" id="IPR010131">
    <property type="entry name" value="MdtP/NodT-like"/>
</dbReference>
<comment type="subcellular location">
    <subcellularLocation>
        <location evidence="2">Cell membrane</location>
        <topology evidence="2">Lipid-anchor</topology>
    </subcellularLocation>
</comment>
<keyword evidence="2" id="KW-1134">Transmembrane beta strand</keyword>
<evidence type="ECO:0000256" key="1">
    <source>
        <dbReference type="ARBA" id="ARBA00007613"/>
    </source>
</evidence>
<sequence length="557" mass="60107">MTDKGRRVVKTSGLSPETCQRARTSGNPFVINNAGSENSRTLPGPDSTRKTVTVLLATTLLSACAVGPNFHRPAAPQSQYVQGGIKSATSTVPERLQGDTQTFTSGANIPADWWTLFHYPELDQLVRHVLARSPTLEAATRALFASQQDKKASESALYPSVSGMYNPARFKTSRAYSNVPMANNWNYTIHTAQLNISYSPDLWGGVRRQVESAKAQRDAQKYQLEAAWLTLTSSVVNAAIAYAMVREQIRTTQEMIADQERILKSTLAQQTLGNVSGNDVAMQRTLLAQTKATMPPLRQTLATLHDEIAALANDMPDTPTPEFELARFSLPANLPVSLPAQLIDQRPDIRTAEEYFHAACAQVGVAIANRLPNVQLGFSPGFAAATIAQMAVPGYGQWTLGAMITQPLFDGFQLQHQEKGARLRYDQAAAQYRATISGAVQDVADSLNAIHNDADALTQASEAATQASRSATISQAETRLGALSQIAMLTIQTTSLQTRLDLVEARAARLSDTVGLFQSLGGGWWNRTDDPANTRAAGGSGQQPVSPTSPRVLVTKG</sequence>
<feature type="region of interest" description="Disordered" evidence="3">
    <location>
        <begin position="1"/>
        <end position="47"/>
    </location>
</feature>
<comment type="caution">
    <text evidence="4">The sequence shown here is derived from an EMBL/GenBank/DDBJ whole genome shotgun (WGS) entry which is preliminary data.</text>
</comment>
<dbReference type="Gene3D" id="2.20.200.10">
    <property type="entry name" value="Outer membrane efflux proteins (OEP)"/>
    <property type="match status" value="1"/>
</dbReference>
<keyword evidence="2" id="KW-0812">Transmembrane</keyword>
<dbReference type="SUPFAM" id="SSF56954">
    <property type="entry name" value="Outer membrane efflux proteins (OEP)"/>
    <property type="match status" value="1"/>
</dbReference>
<dbReference type="PANTHER" id="PTHR30203:SF33">
    <property type="entry name" value="BLR4455 PROTEIN"/>
    <property type="match status" value="1"/>
</dbReference>
<dbReference type="Gene3D" id="1.20.1600.10">
    <property type="entry name" value="Outer membrane efflux proteins (OEP)"/>
    <property type="match status" value="1"/>
</dbReference>
<dbReference type="Pfam" id="PF02321">
    <property type="entry name" value="OEP"/>
    <property type="match status" value="2"/>
</dbReference>
<organism evidence="4 5">
    <name type="scientific">Acetobacter fallax</name>
    <dbReference type="NCBI Taxonomy" id="1737473"/>
    <lineage>
        <taxon>Bacteria</taxon>
        <taxon>Pseudomonadati</taxon>
        <taxon>Pseudomonadota</taxon>
        <taxon>Alphaproteobacteria</taxon>
        <taxon>Acetobacterales</taxon>
        <taxon>Acetobacteraceae</taxon>
        <taxon>Acetobacter</taxon>
    </lineage>
</organism>
<dbReference type="EMBL" id="WOSW01000021">
    <property type="protein sequence ID" value="NHO33136.1"/>
    <property type="molecule type" value="Genomic_DNA"/>
</dbReference>
<accession>A0ABX0KAE3</accession>
<name>A0ABX0KAE3_9PROT</name>
<keyword evidence="2" id="KW-0449">Lipoprotein</keyword>
<keyword evidence="2" id="KW-0472">Membrane</keyword>
<dbReference type="InterPro" id="IPR003423">
    <property type="entry name" value="OMP_efflux"/>
</dbReference>
<keyword evidence="5" id="KW-1185">Reference proteome</keyword>
<gene>
    <name evidence="4" type="ORF">GOB84_11310</name>
</gene>
<comment type="similarity">
    <text evidence="1 2">Belongs to the outer membrane factor (OMF) (TC 1.B.17) family.</text>
</comment>
<keyword evidence="2" id="KW-0564">Palmitate</keyword>
<evidence type="ECO:0000256" key="2">
    <source>
        <dbReference type="RuleBase" id="RU362097"/>
    </source>
</evidence>
<evidence type="ECO:0000256" key="3">
    <source>
        <dbReference type="SAM" id="MobiDB-lite"/>
    </source>
</evidence>
<protein>
    <submittedName>
        <fullName evidence="4">Efflux transporter outer membrane subunit</fullName>
    </submittedName>
</protein>
<evidence type="ECO:0000313" key="4">
    <source>
        <dbReference type="EMBL" id="NHO33136.1"/>
    </source>
</evidence>